<evidence type="ECO:0000256" key="1">
    <source>
        <dbReference type="SAM" id="MobiDB-lite"/>
    </source>
</evidence>
<proteinExistence type="predicted"/>
<feature type="non-terminal residue" evidence="2">
    <location>
        <position position="1"/>
    </location>
</feature>
<organism evidence="2">
    <name type="scientific">uncultured Thermomicrobiales bacterium</name>
    <dbReference type="NCBI Taxonomy" id="1645740"/>
    <lineage>
        <taxon>Bacteria</taxon>
        <taxon>Pseudomonadati</taxon>
        <taxon>Thermomicrobiota</taxon>
        <taxon>Thermomicrobia</taxon>
        <taxon>Thermomicrobiales</taxon>
        <taxon>environmental samples</taxon>
    </lineage>
</organism>
<reference evidence="2" key="1">
    <citation type="submission" date="2020-02" db="EMBL/GenBank/DDBJ databases">
        <authorList>
            <person name="Meier V. D."/>
        </authorList>
    </citation>
    <scope>NUCLEOTIDE SEQUENCE</scope>
    <source>
        <strain evidence="2">AVDCRST_MAG87</strain>
    </source>
</reference>
<protein>
    <submittedName>
        <fullName evidence="2">Uncharacterized protein</fullName>
    </submittedName>
</protein>
<sequence>DQRRAASSRCGHGGDPVWPPFTATHAAVTKSPGSGPPFPAHSGAGEGRCGNELGTTLPGRRAALL</sequence>
<gene>
    <name evidence="2" type="ORF">AVDCRST_MAG87-1472</name>
</gene>
<dbReference type="EMBL" id="CADCWJ010000330">
    <property type="protein sequence ID" value="CAA9559622.1"/>
    <property type="molecule type" value="Genomic_DNA"/>
</dbReference>
<name>A0A6J4USH7_9BACT</name>
<feature type="region of interest" description="Disordered" evidence="1">
    <location>
        <begin position="1"/>
        <end position="65"/>
    </location>
</feature>
<feature type="non-terminal residue" evidence="2">
    <location>
        <position position="65"/>
    </location>
</feature>
<dbReference type="AlphaFoldDB" id="A0A6J4USH7"/>
<evidence type="ECO:0000313" key="2">
    <source>
        <dbReference type="EMBL" id="CAA9559622.1"/>
    </source>
</evidence>
<accession>A0A6J4USH7</accession>